<gene>
    <name evidence="3" type="primary">LOC114240422</name>
</gene>
<evidence type="ECO:0000313" key="2">
    <source>
        <dbReference type="Proteomes" id="UP000504629"/>
    </source>
</evidence>
<organism evidence="2 3">
    <name type="scientific">Bombyx mandarina</name>
    <name type="common">Wild silk moth</name>
    <name type="synonym">Wild silkworm</name>
    <dbReference type="NCBI Taxonomy" id="7092"/>
    <lineage>
        <taxon>Eukaryota</taxon>
        <taxon>Metazoa</taxon>
        <taxon>Ecdysozoa</taxon>
        <taxon>Arthropoda</taxon>
        <taxon>Hexapoda</taxon>
        <taxon>Insecta</taxon>
        <taxon>Pterygota</taxon>
        <taxon>Neoptera</taxon>
        <taxon>Endopterygota</taxon>
        <taxon>Lepidoptera</taxon>
        <taxon>Glossata</taxon>
        <taxon>Ditrysia</taxon>
        <taxon>Bombycoidea</taxon>
        <taxon>Bombycidae</taxon>
        <taxon>Bombycinae</taxon>
        <taxon>Bombyx</taxon>
    </lineage>
</organism>
<reference evidence="3" key="1">
    <citation type="submission" date="2025-08" db="UniProtKB">
        <authorList>
            <consortium name="RefSeq"/>
        </authorList>
    </citation>
    <scope>IDENTIFICATION</scope>
    <source>
        <tissue evidence="3">Silk gland</tissue>
    </source>
</reference>
<proteinExistence type="predicted"/>
<dbReference type="AlphaFoldDB" id="A0A6J2JE23"/>
<dbReference type="KEGG" id="bman:114240422"/>
<dbReference type="RefSeq" id="XP_028026754.1">
    <property type="nucleotide sequence ID" value="XM_028170953.1"/>
</dbReference>
<keyword evidence="1" id="KW-0732">Signal</keyword>
<feature type="chain" id="PRO_5027007446" evidence="1">
    <location>
        <begin position="17"/>
        <end position="185"/>
    </location>
</feature>
<feature type="signal peptide" evidence="1">
    <location>
        <begin position="1"/>
        <end position="16"/>
    </location>
</feature>
<keyword evidence="2" id="KW-1185">Reference proteome</keyword>
<sequence length="185" mass="18614">MKFFLSFAAVVAVAVAGPTKGLVSPGVAGPAPIIDDFVPIAVGPAIIDEFEPISVGPAIVNEFEPISVGPAIVDEFVPISVGPAIVDNPPLAPVADSTPLVQIILNINQASSAPIVPGPGVDAIIPEPVIVVDEAEIVAEPVIVVDGPVPEPVQVADITPVAPKPVIVATPIIPAPAVTLPETLN</sequence>
<dbReference type="Proteomes" id="UP000504629">
    <property type="component" value="Unplaced"/>
</dbReference>
<dbReference type="OrthoDB" id="7491799at2759"/>
<accession>A0A6J2JE23</accession>
<evidence type="ECO:0000256" key="1">
    <source>
        <dbReference type="SAM" id="SignalP"/>
    </source>
</evidence>
<protein>
    <submittedName>
        <fullName evidence="3">Uncharacterized protein LOC114240422</fullName>
    </submittedName>
</protein>
<name>A0A6J2JE23_BOMMA</name>
<evidence type="ECO:0000313" key="3">
    <source>
        <dbReference type="RefSeq" id="XP_028026754.1"/>
    </source>
</evidence>
<dbReference type="GeneID" id="114240422"/>